<dbReference type="AlphaFoldDB" id="A0A7J6FVA9"/>
<proteinExistence type="predicted"/>
<sequence>MGNSFTQRVWLFPSVTTVGKALSIVVAATVMSHGAVFEMVCEVGPLFPADETTVIPFDAAWKDPIAIVSRRST</sequence>
<comment type="caution">
    <text evidence="1">The sequence shown here is derived from an EMBL/GenBank/DDBJ whole genome shotgun (WGS) entry which is preliminary data.</text>
</comment>
<evidence type="ECO:0000313" key="1">
    <source>
        <dbReference type="EMBL" id="KAF4374693.1"/>
    </source>
</evidence>
<protein>
    <submittedName>
        <fullName evidence="1">Uncharacterized protein</fullName>
    </submittedName>
</protein>
<evidence type="ECO:0000313" key="2">
    <source>
        <dbReference type="Proteomes" id="UP000525078"/>
    </source>
</evidence>
<accession>A0A7J6FVA9</accession>
<dbReference type="EMBL" id="JAATIP010000094">
    <property type="protein sequence ID" value="KAF4374693.1"/>
    <property type="molecule type" value="Genomic_DNA"/>
</dbReference>
<organism evidence="1 2">
    <name type="scientific">Cannabis sativa</name>
    <name type="common">Hemp</name>
    <name type="synonym">Marijuana</name>
    <dbReference type="NCBI Taxonomy" id="3483"/>
    <lineage>
        <taxon>Eukaryota</taxon>
        <taxon>Viridiplantae</taxon>
        <taxon>Streptophyta</taxon>
        <taxon>Embryophyta</taxon>
        <taxon>Tracheophyta</taxon>
        <taxon>Spermatophyta</taxon>
        <taxon>Magnoliopsida</taxon>
        <taxon>eudicotyledons</taxon>
        <taxon>Gunneridae</taxon>
        <taxon>Pentapetalae</taxon>
        <taxon>rosids</taxon>
        <taxon>fabids</taxon>
        <taxon>Rosales</taxon>
        <taxon>Cannabaceae</taxon>
        <taxon>Cannabis</taxon>
    </lineage>
</organism>
<gene>
    <name evidence="1" type="ORF">F8388_020214</name>
</gene>
<reference evidence="1 2" key="1">
    <citation type="journal article" date="2020" name="bioRxiv">
        <title>Sequence and annotation of 42 cannabis genomes reveals extensive copy number variation in cannabinoid synthesis and pathogen resistance genes.</title>
        <authorList>
            <person name="Mckernan K.J."/>
            <person name="Helbert Y."/>
            <person name="Kane L.T."/>
            <person name="Ebling H."/>
            <person name="Zhang L."/>
            <person name="Liu B."/>
            <person name="Eaton Z."/>
            <person name="Mclaughlin S."/>
            <person name="Kingan S."/>
            <person name="Baybayan P."/>
            <person name="Concepcion G."/>
            <person name="Jordan M."/>
            <person name="Riva A."/>
            <person name="Barbazuk W."/>
            <person name="Harkins T."/>
        </authorList>
    </citation>
    <scope>NUCLEOTIDE SEQUENCE [LARGE SCALE GENOMIC DNA]</scope>
    <source>
        <strain evidence="2">cv. Jamaican Lion 4</strain>
        <tissue evidence="1">Leaf</tissue>
    </source>
</reference>
<name>A0A7J6FVA9_CANSA</name>
<dbReference type="Proteomes" id="UP000525078">
    <property type="component" value="Unassembled WGS sequence"/>
</dbReference>